<proteinExistence type="predicted"/>
<organism evidence="1">
    <name type="scientific">CrAss-like virus sp. ctcfK29</name>
    <dbReference type="NCBI Taxonomy" id="2826827"/>
    <lineage>
        <taxon>Viruses</taxon>
        <taxon>Duplodnaviria</taxon>
        <taxon>Heunggongvirae</taxon>
        <taxon>Uroviricota</taxon>
        <taxon>Caudoviricetes</taxon>
        <taxon>Crassvirales</taxon>
    </lineage>
</organism>
<reference evidence="1" key="1">
    <citation type="journal article" date="2021" name="Proc. Natl. Acad. Sci. U.S.A.">
        <title>A Catalog of Tens of Thousands of Viruses from Human Metagenomes Reveals Hidden Associations with Chronic Diseases.</title>
        <authorList>
            <person name="Tisza M.J."/>
            <person name="Buck C.B."/>
        </authorList>
    </citation>
    <scope>NUCLEOTIDE SEQUENCE</scope>
    <source>
        <strain evidence="1">CtcfK29</strain>
    </source>
</reference>
<dbReference type="EMBL" id="BK014916">
    <property type="protein sequence ID" value="DAD82338.1"/>
    <property type="molecule type" value="Genomic_DNA"/>
</dbReference>
<evidence type="ECO:0000313" key="1">
    <source>
        <dbReference type="EMBL" id="DAD82338.1"/>
    </source>
</evidence>
<accession>A0A8S5MJC8</accession>
<name>A0A8S5MJC8_9CAUD</name>
<protein>
    <submittedName>
        <fullName evidence="1">Uncharacterized protein</fullName>
    </submittedName>
</protein>
<sequence>MLLPNNHEPAPSAVPIIPRVNPALPVAFEAYSCPLPSFPLLSHLSYP</sequence>